<dbReference type="AlphaFoldDB" id="A0A0L8AQI4"/>
<dbReference type="InterPro" id="IPR002562">
    <property type="entry name" value="3'-5'_exonuclease_dom"/>
</dbReference>
<dbReference type="PANTHER" id="PTHR47765">
    <property type="entry name" value="3'-5' EXONUCLEASE DOMAIN-CONTAINING PROTEIN"/>
    <property type="match status" value="1"/>
</dbReference>
<sequence length="195" mass="21992">MSFTKSITKAELMELPLSGYKGKVVIANTKESIQQAMDEINQFDVVGFDTEAKPTFKKGQIRRISLIQIGTPEKVYLLRILHSGLLPCIVDFMENPNITKVGIGLEDDFNLLNNLQPFNQQGFLDLNKKFADIGAENVGARNLAGMIMGIRISKSAQTSNWEVEQLTEKQIRYAATDAWICLEIYNKLDEWGFID</sequence>
<dbReference type="GO" id="GO:0008408">
    <property type="term" value="F:3'-5' exonuclease activity"/>
    <property type="evidence" value="ECO:0007669"/>
    <property type="project" value="InterPro"/>
</dbReference>
<comment type="caution">
    <text evidence="2">The sequence shown here is derived from an EMBL/GenBank/DDBJ whole genome shotgun (WGS) entry which is preliminary data.</text>
</comment>
<dbReference type="OrthoDB" id="9793333at2"/>
<feature type="domain" description="3'-5' exonuclease" evidence="1">
    <location>
        <begin position="24"/>
        <end position="193"/>
    </location>
</feature>
<dbReference type="EMBL" id="JSVA01000002">
    <property type="protein sequence ID" value="KOF04452.1"/>
    <property type="molecule type" value="Genomic_DNA"/>
</dbReference>
<dbReference type="InterPro" id="IPR052408">
    <property type="entry name" value="Exonuclease_MUT-7-like"/>
</dbReference>
<proteinExistence type="predicted"/>
<dbReference type="InterPro" id="IPR036397">
    <property type="entry name" value="RNaseH_sf"/>
</dbReference>
<keyword evidence="3" id="KW-1185">Reference proteome</keyword>
<dbReference type="Gene3D" id="3.30.420.10">
    <property type="entry name" value="Ribonuclease H-like superfamily/Ribonuclease H"/>
    <property type="match status" value="1"/>
</dbReference>
<dbReference type="Pfam" id="PF01612">
    <property type="entry name" value="DNA_pol_A_exo1"/>
    <property type="match status" value="1"/>
</dbReference>
<dbReference type="SMART" id="SM00474">
    <property type="entry name" value="35EXOc"/>
    <property type="match status" value="1"/>
</dbReference>
<protein>
    <recommendedName>
        <fullName evidence="1">3'-5' exonuclease domain-containing protein</fullName>
    </recommendedName>
</protein>
<dbReference type="PANTHER" id="PTHR47765:SF2">
    <property type="entry name" value="EXONUCLEASE MUT-7 HOMOLOG"/>
    <property type="match status" value="1"/>
</dbReference>
<dbReference type="PATRIC" id="fig|1566026.4.peg.1678"/>
<dbReference type="InterPro" id="IPR012337">
    <property type="entry name" value="RNaseH-like_sf"/>
</dbReference>
<name>A0A0L8AQI4_9BACT</name>
<gene>
    <name evidence="2" type="ORF">OB69_01255</name>
</gene>
<dbReference type="Proteomes" id="UP000036908">
    <property type="component" value="Unassembled WGS sequence"/>
</dbReference>
<dbReference type="CDD" id="cd06141">
    <property type="entry name" value="WRN_exo"/>
    <property type="match status" value="1"/>
</dbReference>
<dbReference type="RefSeq" id="WP_053221871.1">
    <property type="nucleotide sequence ID" value="NZ_JSVA01000002.1"/>
</dbReference>
<evidence type="ECO:0000259" key="1">
    <source>
        <dbReference type="SMART" id="SM00474"/>
    </source>
</evidence>
<evidence type="ECO:0000313" key="2">
    <source>
        <dbReference type="EMBL" id="KOF04452.1"/>
    </source>
</evidence>
<dbReference type="GO" id="GO:0003676">
    <property type="term" value="F:nucleic acid binding"/>
    <property type="evidence" value="ECO:0007669"/>
    <property type="project" value="InterPro"/>
</dbReference>
<reference evidence="3" key="1">
    <citation type="submission" date="2014-11" db="EMBL/GenBank/DDBJ databases">
        <title>Genome sequencing of Roseivirga sp. D-25.</title>
        <authorList>
            <person name="Selvaratnam C."/>
            <person name="Thevarajoo S."/>
            <person name="Goh K.M."/>
            <person name="Eee R."/>
            <person name="Chan K.-G."/>
            <person name="Chong C.S."/>
        </authorList>
    </citation>
    <scope>NUCLEOTIDE SEQUENCE [LARGE SCALE GENOMIC DNA]</scope>
    <source>
        <strain evidence="3">D-25</strain>
    </source>
</reference>
<dbReference type="SUPFAM" id="SSF53098">
    <property type="entry name" value="Ribonuclease H-like"/>
    <property type="match status" value="1"/>
</dbReference>
<evidence type="ECO:0000313" key="3">
    <source>
        <dbReference type="Proteomes" id="UP000036908"/>
    </source>
</evidence>
<dbReference type="GO" id="GO:0006139">
    <property type="term" value="P:nucleobase-containing compound metabolic process"/>
    <property type="evidence" value="ECO:0007669"/>
    <property type="project" value="InterPro"/>
</dbReference>
<accession>A0A0L8AQI4</accession>
<organism evidence="2 3">
    <name type="scientific">Roseivirga seohaensis subsp. aquiponti</name>
    <dbReference type="NCBI Taxonomy" id="1566026"/>
    <lineage>
        <taxon>Bacteria</taxon>
        <taxon>Pseudomonadati</taxon>
        <taxon>Bacteroidota</taxon>
        <taxon>Cytophagia</taxon>
        <taxon>Cytophagales</taxon>
        <taxon>Roseivirgaceae</taxon>
        <taxon>Roseivirga</taxon>
    </lineage>
</organism>